<reference evidence="2" key="2">
    <citation type="journal article" date="2018" name="Plant J.">
        <title>The Sorghum bicolor reference genome: improved assembly, gene annotations, a transcriptome atlas, and signatures of genome organization.</title>
        <authorList>
            <person name="McCormick R.F."/>
            <person name="Truong S.K."/>
            <person name="Sreedasyam A."/>
            <person name="Jenkins J."/>
            <person name="Shu S."/>
            <person name="Sims D."/>
            <person name="Kennedy M."/>
            <person name="Amirebrahimi M."/>
            <person name="Weers B.D."/>
            <person name="McKinley B."/>
            <person name="Mattison A."/>
            <person name="Morishige D.T."/>
            <person name="Grimwood J."/>
            <person name="Schmutz J."/>
            <person name="Mullet J.E."/>
        </authorList>
    </citation>
    <scope>NUCLEOTIDE SEQUENCE [LARGE SCALE GENOMIC DNA]</scope>
    <source>
        <strain evidence="2">cv. BTx623</strain>
    </source>
</reference>
<evidence type="ECO:0000313" key="1">
    <source>
        <dbReference type="EMBL" id="OQU87626.1"/>
    </source>
</evidence>
<dbReference type="InParanoid" id="A0A1W0VZR6"/>
<name>A0A1W0VZR6_SORBI</name>
<protein>
    <recommendedName>
        <fullName evidence="3">Ubiquitin-like protease family profile domain-containing protein</fullName>
    </recommendedName>
</protein>
<proteinExistence type="predicted"/>
<organism evidence="1 2">
    <name type="scientific">Sorghum bicolor</name>
    <name type="common">Sorghum</name>
    <name type="synonym">Sorghum vulgare</name>
    <dbReference type="NCBI Taxonomy" id="4558"/>
    <lineage>
        <taxon>Eukaryota</taxon>
        <taxon>Viridiplantae</taxon>
        <taxon>Streptophyta</taxon>
        <taxon>Embryophyta</taxon>
        <taxon>Tracheophyta</taxon>
        <taxon>Spermatophyta</taxon>
        <taxon>Magnoliopsida</taxon>
        <taxon>Liliopsida</taxon>
        <taxon>Poales</taxon>
        <taxon>Poaceae</taxon>
        <taxon>PACMAD clade</taxon>
        <taxon>Panicoideae</taxon>
        <taxon>Andropogonodae</taxon>
        <taxon>Andropogoneae</taxon>
        <taxon>Sorghinae</taxon>
        <taxon>Sorghum</taxon>
    </lineage>
</organism>
<evidence type="ECO:0008006" key="3">
    <source>
        <dbReference type="Google" id="ProtNLM"/>
    </source>
</evidence>
<dbReference type="AlphaFoldDB" id="A0A1W0VZR6"/>
<gene>
    <name evidence="1" type="ORF">SORBI_3003G311150</name>
</gene>
<accession>A0A1W0VZR6</accession>
<evidence type="ECO:0000313" key="2">
    <source>
        <dbReference type="Proteomes" id="UP000000768"/>
    </source>
</evidence>
<dbReference type="OMA" id="ECITGAY"/>
<reference evidence="1 2" key="1">
    <citation type="journal article" date="2009" name="Nature">
        <title>The Sorghum bicolor genome and the diversification of grasses.</title>
        <authorList>
            <person name="Paterson A.H."/>
            <person name="Bowers J.E."/>
            <person name="Bruggmann R."/>
            <person name="Dubchak I."/>
            <person name="Grimwood J."/>
            <person name="Gundlach H."/>
            <person name="Haberer G."/>
            <person name="Hellsten U."/>
            <person name="Mitros T."/>
            <person name="Poliakov A."/>
            <person name="Schmutz J."/>
            <person name="Spannagl M."/>
            <person name="Tang H."/>
            <person name="Wang X."/>
            <person name="Wicker T."/>
            <person name="Bharti A.K."/>
            <person name="Chapman J."/>
            <person name="Feltus F.A."/>
            <person name="Gowik U."/>
            <person name="Grigoriev I.V."/>
            <person name="Lyons E."/>
            <person name="Maher C.A."/>
            <person name="Martis M."/>
            <person name="Narechania A."/>
            <person name="Otillar R.P."/>
            <person name="Penning B.W."/>
            <person name="Salamov A.A."/>
            <person name="Wang Y."/>
            <person name="Zhang L."/>
            <person name="Carpita N.C."/>
            <person name="Freeling M."/>
            <person name="Gingle A.R."/>
            <person name="Hash C.T."/>
            <person name="Keller B."/>
            <person name="Klein P."/>
            <person name="Kresovich S."/>
            <person name="McCann M.C."/>
            <person name="Ming R."/>
            <person name="Peterson D.G."/>
            <person name="Mehboob-ur-Rahman"/>
            <person name="Ware D."/>
            <person name="Westhoff P."/>
            <person name="Mayer K.F."/>
            <person name="Messing J."/>
            <person name="Rokhsar D.S."/>
        </authorList>
    </citation>
    <scope>NUCLEOTIDE SEQUENCE [LARGE SCALE GENOMIC DNA]</scope>
    <source>
        <strain evidence="2">cv. BTx623</strain>
    </source>
</reference>
<dbReference type="Gramene" id="OQU87626">
    <property type="protein sequence ID" value="OQU87626"/>
    <property type="gene ID" value="SORBI_3003G311150"/>
</dbReference>
<dbReference type="EMBL" id="CM000762">
    <property type="protein sequence ID" value="OQU87626.1"/>
    <property type="molecule type" value="Genomic_DNA"/>
</dbReference>
<sequence length="103" mass="12205">MKFTENPFLHRGKKCHKQSPGSMHCGYYVCEFLRHDGRYTGKKVYKCNDSMGNHLSLEELIKICDEMCRFIMKEVLHKDGKYFDTHDNLANPEYQDLIEHEDS</sequence>
<keyword evidence="2" id="KW-1185">Reference proteome</keyword>
<dbReference type="Proteomes" id="UP000000768">
    <property type="component" value="Chromosome 3"/>
</dbReference>